<feature type="transmembrane region" description="Helical" evidence="1">
    <location>
        <begin position="6"/>
        <end position="29"/>
    </location>
</feature>
<keyword evidence="1" id="KW-1133">Transmembrane helix</keyword>
<reference evidence="2 3" key="1">
    <citation type="submission" date="2023-07" db="EMBL/GenBank/DDBJ databases">
        <title>Sorghum-associated microbial communities from plants grown in Nebraska, USA.</title>
        <authorList>
            <person name="Schachtman D."/>
        </authorList>
    </citation>
    <scope>NUCLEOTIDE SEQUENCE [LARGE SCALE GENOMIC DNA]</scope>
    <source>
        <strain evidence="2 3">BE211</strain>
    </source>
</reference>
<organism evidence="2 3">
    <name type="scientific">Fictibacillus barbaricus</name>
    <dbReference type="NCBI Taxonomy" id="182136"/>
    <lineage>
        <taxon>Bacteria</taxon>
        <taxon>Bacillati</taxon>
        <taxon>Bacillota</taxon>
        <taxon>Bacilli</taxon>
        <taxon>Bacillales</taxon>
        <taxon>Fictibacillaceae</taxon>
        <taxon>Fictibacillus</taxon>
    </lineage>
</organism>
<keyword evidence="1" id="KW-0472">Membrane</keyword>
<dbReference type="Proteomes" id="UP001258181">
    <property type="component" value="Unassembled WGS sequence"/>
</dbReference>
<keyword evidence="3" id="KW-1185">Reference proteome</keyword>
<proteinExistence type="predicted"/>
<dbReference type="EMBL" id="JAVDWA010000001">
    <property type="protein sequence ID" value="MDR7071506.1"/>
    <property type="molecule type" value="Genomic_DNA"/>
</dbReference>
<gene>
    <name evidence="2" type="ORF">J2X07_000481</name>
</gene>
<evidence type="ECO:0000256" key="1">
    <source>
        <dbReference type="SAM" id="Phobius"/>
    </source>
</evidence>
<keyword evidence="1" id="KW-0812">Transmembrane</keyword>
<sequence length="56" mass="6601">MSNPFFSLFPLVGLLFYLAIPIFVVYVALTIIKLMKQKNEYLMEIRDELRKNSFKG</sequence>
<evidence type="ECO:0000313" key="2">
    <source>
        <dbReference type="EMBL" id="MDR7071506.1"/>
    </source>
</evidence>
<evidence type="ECO:0000313" key="3">
    <source>
        <dbReference type="Proteomes" id="UP001258181"/>
    </source>
</evidence>
<name>A0ABU1TWB7_9BACL</name>
<accession>A0ABU1TWB7</accession>
<dbReference type="RefSeq" id="WP_310256089.1">
    <property type="nucleotide sequence ID" value="NZ_JAVDWA010000001.1"/>
</dbReference>
<comment type="caution">
    <text evidence="2">The sequence shown here is derived from an EMBL/GenBank/DDBJ whole genome shotgun (WGS) entry which is preliminary data.</text>
</comment>
<protein>
    <submittedName>
        <fullName evidence="2">Heme exporter protein D</fullName>
    </submittedName>
</protein>